<accession>A0ABU2KXR1</accession>
<dbReference type="Proteomes" id="UP001183226">
    <property type="component" value="Unassembled WGS sequence"/>
</dbReference>
<keyword evidence="4" id="KW-1185">Reference proteome</keyword>
<dbReference type="PANTHER" id="PTHR35333">
    <property type="entry name" value="BETA-LACTAMASE"/>
    <property type="match status" value="1"/>
</dbReference>
<comment type="caution">
    <text evidence="3">The sequence shown here is derived from an EMBL/GenBank/DDBJ whole genome shotgun (WGS) entry which is preliminary data.</text>
</comment>
<organism evidence="3 4">
    <name type="scientific">Streptomonospora wellingtoniae</name>
    <dbReference type="NCBI Taxonomy" id="3075544"/>
    <lineage>
        <taxon>Bacteria</taxon>
        <taxon>Bacillati</taxon>
        <taxon>Actinomycetota</taxon>
        <taxon>Actinomycetes</taxon>
        <taxon>Streptosporangiales</taxon>
        <taxon>Nocardiopsidaceae</taxon>
        <taxon>Streptomonospora</taxon>
    </lineage>
</organism>
<gene>
    <name evidence="3" type="ORF">RM446_18350</name>
</gene>
<name>A0ABU2KXR1_9ACTN</name>
<sequence>MRRRPTRWALPPLLRRPPPPAAARGTAGVPVPRRLLGVLAAVLSAAALAVAVATGPAEPPGAGGAADPPSPAGSGAPIETAAALTPRERDRIAGLLDDHLSARPGRLALAVQERRTGAAFGYAADTEFSAASAVKLDLVVHMLLRAEERGRFLTDREKALAERMIRYSDNEAADTAYQHNGFTAGFERATRHLGLRSTRPDPGGAWGLGTTTADDRLRLLRSVFTPASPLSERSRDHVRRLMGSVAPEQAWGISAAADPAGSARLKNGWAPVRGDGGLWTVHSTGGIVRGEREYLVAVLSDGQPDYGTGVQGVESAAALAVEAMAEALA</sequence>
<dbReference type="Gene3D" id="3.40.710.10">
    <property type="entry name" value="DD-peptidase/beta-lactamase superfamily"/>
    <property type="match status" value="1"/>
</dbReference>
<evidence type="ECO:0000259" key="2">
    <source>
        <dbReference type="Pfam" id="PF13354"/>
    </source>
</evidence>
<dbReference type="PANTHER" id="PTHR35333:SF3">
    <property type="entry name" value="BETA-LACTAMASE-TYPE TRANSPEPTIDASE FOLD CONTAINING PROTEIN"/>
    <property type="match status" value="1"/>
</dbReference>
<feature type="domain" description="Beta-lactamase class A catalytic" evidence="2">
    <location>
        <begin position="159"/>
        <end position="299"/>
    </location>
</feature>
<feature type="region of interest" description="Disordered" evidence="1">
    <location>
        <begin position="1"/>
        <end position="27"/>
    </location>
</feature>
<dbReference type="EMBL" id="JAVREK010000021">
    <property type="protein sequence ID" value="MDT0304082.1"/>
    <property type="molecule type" value="Genomic_DNA"/>
</dbReference>
<dbReference type="InterPro" id="IPR045155">
    <property type="entry name" value="Beta-lactam_cat"/>
</dbReference>
<dbReference type="SUPFAM" id="SSF56601">
    <property type="entry name" value="beta-lactamase/transpeptidase-like"/>
    <property type="match status" value="1"/>
</dbReference>
<protein>
    <submittedName>
        <fullName evidence="3">Serine hydrolase</fullName>
    </submittedName>
</protein>
<dbReference type="InterPro" id="IPR000871">
    <property type="entry name" value="Beta-lactam_class-A"/>
</dbReference>
<dbReference type="RefSeq" id="WP_311546574.1">
    <property type="nucleotide sequence ID" value="NZ_JAVREK010000021.1"/>
</dbReference>
<dbReference type="Pfam" id="PF13354">
    <property type="entry name" value="Beta-lactamase2"/>
    <property type="match status" value="1"/>
</dbReference>
<dbReference type="InterPro" id="IPR012338">
    <property type="entry name" value="Beta-lactam/transpept-like"/>
</dbReference>
<reference evidence="4" key="1">
    <citation type="submission" date="2023-07" db="EMBL/GenBank/DDBJ databases">
        <title>30 novel species of actinomycetes from the DSMZ collection.</title>
        <authorList>
            <person name="Nouioui I."/>
        </authorList>
    </citation>
    <scope>NUCLEOTIDE SEQUENCE [LARGE SCALE GENOMIC DNA]</scope>
    <source>
        <strain evidence="4">DSM 45055</strain>
    </source>
</reference>
<dbReference type="GO" id="GO:0016787">
    <property type="term" value="F:hydrolase activity"/>
    <property type="evidence" value="ECO:0007669"/>
    <property type="project" value="UniProtKB-KW"/>
</dbReference>
<evidence type="ECO:0000313" key="3">
    <source>
        <dbReference type="EMBL" id="MDT0304082.1"/>
    </source>
</evidence>
<feature type="region of interest" description="Disordered" evidence="1">
    <location>
        <begin position="56"/>
        <end position="77"/>
    </location>
</feature>
<evidence type="ECO:0000256" key="1">
    <source>
        <dbReference type="SAM" id="MobiDB-lite"/>
    </source>
</evidence>
<keyword evidence="3" id="KW-0378">Hydrolase</keyword>
<proteinExistence type="predicted"/>
<evidence type="ECO:0000313" key="4">
    <source>
        <dbReference type="Proteomes" id="UP001183226"/>
    </source>
</evidence>